<dbReference type="PROSITE" id="PS50977">
    <property type="entry name" value="HTH_TETR_2"/>
    <property type="match status" value="1"/>
</dbReference>
<comment type="caution">
    <text evidence="5">The sequence shown here is derived from an EMBL/GenBank/DDBJ whole genome shotgun (WGS) entry which is preliminary data.</text>
</comment>
<feature type="domain" description="HTH tetR-type" evidence="4">
    <location>
        <begin position="30"/>
        <end position="90"/>
    </location>
</feature>
<dbReference type="InterPro" id="IPR036271">
    <property type="entry name" value="Tet_transcr_reg_TetR-rel_C_sf"/>
</dbReference>
<feature type="compositionally biased region" description="Basic and acidic residues" evidence="3">
    <location>
        <begin position="335"/>
        <end position="354"/>
    </location>
</feature>
<dbReference type="Pfam" id="PF00440">
    <property type="entry name" value="TetR_N"/>
    <property type="match status" value="1"/>
</dbReference>
<name>A0AA41PXU6_9ACTN</name>
<dbReference type="InterPro" id="IPR025161">
    <property type="entry name" value="IS402-like_dom"/>
</dbReference>
<dbReference type="SUPFAM" id="SSF46689">
    <property type="entry name" value="Homeodomain-like"/>
    <property type="match status" value="1"/>
</dbReference>
<sequence>MTRSMNSARPRSATGTDARAAGRTAAPRTRLTLRDVVLAARGVLADGGVDALTMSAVAARLGVTPMALYRHVDDRAALLAAVADSVLEEVGAGLDPGIPWDDAVVMWMRDVRHRIVQSPWTAQLIGTATQIAPAWAAALDRLLAALERGPLDDAARADVLVWVARTTVGVVLLEAKSPLARPGQAVGAALDTALEGASPEMAERWARIDARLAQYRDDDLFEDLVRQTRARLAAAAGAEPVATECFEKHPQHPDAQDMTDRQWLRVRAVLPAADQRGAPAADDRRIVDGIRHRERTDTAWRNVPARYGSWQTLYNRHRRWTRDGTWDRVTAALGAEDHPAGRGTESHPVEPGAK</sequence>
<dbReference type="InterPro" id="IPR001647">
    <property type="entry name" value="HTH_TetR"/>
</dbReference>
<dbReference type="PANTHER" id="PTHR46637:SF1">
    <property type="entry name" value="BLL5188 PROTEIN"/>
    <property type="match status" value="1"/>
</dbReference>
<dbReference type="InterPro" id="IPR009057">
    <property type="entry name" value="Homeodomain-like_sf"/>
</dbReference>
<dbReference type="AlphaFoldDB" id="A0AA41PXU6"/>
<evidence type="ECO:0000256" key="2">
    <source>
        <dbReference type="PROSITE-ProRule" id="PRU00335"/>
    </source>
</evidence>
<dbReference type="InterPro" id="IPR052909">
    <property type="entry name" value="Transposase_6_like"/>
</dbReference>
<dbReference type="GO" id="GO:0003677">
    <property type="term" value="F:DNA binding"/>
    <property type="evidence" value="ECO:0007669"/>
    <property type="project" value="UniProtKB-UniRule"/>
</dbReference>
<accession>A0AA41PXU6</accession>
<evidence type="ECO:0000256" key="3">
    <source>
        <dbReference type="SAM" id="MobiDB-lite"/>
    </source>
</evidence>
<keyword evidence="1 2" id="KW-0238">DNA-binding</keyword>
<organism evidence="5 6">
    <name type="scientific">Yinghuangia soli</name>
    <dbReference type="NCBI Taxonomy" id="2908204"/>
    <lineage>
        <taxon>Bacteria</taxon>
        <taxon>Bacillati</taxon>
        <taxon>Actinomycetota</taxon>
        <taxon>Actinomycetes</taxon>
        <taxon>Kitasatosporales</taxon>
        <taxon>Streptomycetaceae</taxon>
        <taxon>Yinghuangia</taxon>
    </lineage>
</organism>
<feature type="region of interest" description="Disordered" evidence="3">
    <location>
        <begin position="334"/>
        <end position="354"/>
    </location>
</feature>
<dbReference type="Pfam" id="PF13340">
    <property type="entry name" value="DUF4096"/>
    <property type="match status" value="1"/>
</dbReference>
<feature type="DNA-binding region" description="H-T-H motif" evidence="2">
    <location>
        <begin position="53"/>
        <end position="72"/>
    </location>
</feature>
<dbReference type="Gene3D" id="1.10.357.10">
    <property type="entry name" value="Tetracycline Repressor, domain 2"/>
    <property type="match status" value="1"/>
</dbReference>
<evidence type="ECO:0000313" key="5">
    <source>
        <dbReference type="EMBL" id="MCF2527733.1"/>
    </source>
</evidence>
<dbReference type="SUPFAM" id="SSF48498">
    <property type="entry name" value="Tetracyclin repressor-like, C-terminal domain"/>
    <property type="match status" value="1"/>
</dbReference>
<dbReference type="RefSeq" id="WP_235051885.1">
    <property type="nucleotide sequence ID" value="NZ_JAKFHA010000004.1"/>
</dbReference>
<proteinExistence type="predicted"/>
<feature type="compositionally biased region" description="Low complexity" evidence="3">
    <location>
        <begin position="13"/>
        <end position="25"/>
    </location>
</feature>
<protein>
    <submittedName>
        <fullName evidence="5">Transposase</fullName>
    </submittedName>
</protein>
<dbReference type="EMBL" id="JAKFHA010000004">
    <property type="protein sequence ID" value="MCF2527733.1"/>
    <property type="molecule type" value="Genomic_DNA"/>
</dbReference>
<gene>
    <name evidence="5" type="ORF">LZ495_10960</name>
</gene>
<dbReference type="PANTHER" id="PTHR46637">
    <property type="entry name" value="TIS1421-TRANSPOSASE PROTEIN A"/>
    <property type="match status" value="1"/>
</dbReference>
<evidence type="ECO:0000259" key="4">
    <source>
        <dbReference type="PROSITE" id="PS50977"/>
    </source>
</evidence>
<evidence type="ECO:0000313" key="6">
    <source>
        <dbReference type="Proteomes" id="UP001165378"/>
    </source>
</evidence>
<keyword evidence="6" id="KW-1185">Reference proteome</keyword>
<reference evidence="5" key="1">
    <citation type="submission" date="2022-01" db="EMBL/GenBank/DDBJ databases">
        <title>Genome-Based Taxonomic Classification of the Phylum Actinobacteria.</title>
        <authorList>
            <person name="Gao Y."/>
        </authorList>
    </citation>
    <scope>NUCLEOTIDE SEQUENCE</scope>
    <source>
        <strain evidence="5">KLBMP 8922</strain>
    </source>
</reference>
<dbReference type="Proteomes" id="UP001165378">
    <property type="component" value="Unassembled WGS sequence"/>
</dbReference>
<evidence type="ECO:0000256" key="1">
    <source>
        <dbReference type="ARBA" id="ARBA00023125"/>
    </source>
</evidence>
<feature type="region of interest" description="Disordered" evidence="3">
    <location>
        <begin position="1"/>
        <end position="25"/>
    </location>
</feature>